<organism evidence="3 4">
    <name type="scientific">Actinomadura madurae</name>
    <dbReference type="NCBI Taxonomy" id="1993"/>
    <lineage>
        <taxon>Bacteria</taxon>
        <taxon>Bacillati</taxon>
        <taxon>Actinomycetota</taxon>
        <taxon>Actinomycetes</taxon>
        <taxon>Streptosporangiales</taxon>
        <taxon>Thermomonosporaceae</taxon>
        <taxon>Actinomadura</taxon>
    </lineage>
</organism>
<dbReference type="AlphaFoldDB" id="A0A1I5D1V0"/>
<comment type="similarity">
    <text evidence="1">Belongs to the amidase family.</text>
</comment>
<dbReference type="InterPro" id="IPR023631">
    <property type="entry name" value="Amidase_dom"/>
</dbReference>
<dbReference type="InterPro" id="IPR036928">
    <property type="entry name" value="AS_sf"/>
</dbReference>
<dbReference type="Gene3D" id="3.90.1300.10">
    <property type="entry name" value="Amidase signature (AS) domain"/>
    <property type="match status" value="1"/>
</dbReference>
<dbReference type="PANTHER" id="PTHR11895:SF7">
    <property type="entry name" value="GLUTAMYL-TRNA(GLN) AMIDOTRANSFERASE SUBUNIT A, MITOCHONDRIAL"/>
    <property type="match status" value="1"/>
</dbReference>
<dbReference type="FunCoup" id="A0A1I5D1V0">
    <property type="interactions" value="7"/>
</dbReference>
<dbReference type="Proteomes" id="UP000183413">
    <property type="component" value="Unassembled WGS sequence"/>
</dbReference>
<evidence type="ECO:0000313" key="4">
    <source>
        <dbReference type="Proteomes" id="UP000183413"/>
    </source>
</evidence>
<dbReference type="GO" id="GO:0016740">
    <property type="term" value="F:transferase activity"/>
    <property type="evidence" value="ECO:0007669"/>
    <property type="project" value="UniProtKB-KW"/>
</dbReference>
<sequence>MDTADLVWLDATELARLIAVDEVTAVEVVQAHLDRIEALGERVNAFVTVLGEQALAAAARSRTGPLGGVPFTIKDSFDTEGVRTTRGSSLFADHVPDADATAVARLRAAGGIPLAKTNLPEMSYWTETDNLVAGRSLNPYDPERTPGGSSGGESAAIAAGLSPLGLGSDVAISVRGPAHDTGIASIKPTHGRVPCTGHFPHALRRWWHAGPMARSVRDLRLALSLLEGPDGRDPYAAALAAARPGGPARIGWTTDAFGPIDPEVADTVASAAVALSDLGLQVEQVGVPWLAEHDCTRISATLFTAEMLPYLRGITAGREAELHPVIARTLQAPDVTIADYLAAEGEVEQLRSVFTHWFQAYDVLVCPVVTIPAPPHAQSSYVVGGEKVPARNVMRATVPFNLTGLPAVSLPFGTTAGGLPIGVQLIGAWWADNDLLALAERLESVSPVRDRRPPLQP</sequence>
<accession>A0A1I5D1V0</accession>
<protein>
    <submittedName>
        <fullName evidence="3">Aspartyl-tRNA(Asn)/glutamyl-tRNA(Gln) amidotransferase subunit A</fullName>
    </submittedName>
</protein>
<gene>
    <name evidence="3" type="ORF">SAMN04489713_103466</name>
</gene>
<dbReference type="PANTHER" id="PTHR11895">
    <property type="entry name" value="TRANSAMIDASE"/>
    <property type="match status" value="1"/>
</dbReference>
<evidence type="ECO:0000256" key="1">
    <source>
        <dbReference type="ARBA" id="ARBA00009199"/>
    </source>
</evidence>
<name>A0A1I5D1V0_9ACTN</name>
<evidence type="ECO:0000259" key="2">
    <source>
        <dbReference type="Pfam" id="PF01425"/>
    </source>
</evidence>
<feature type="domain" description="Amidase" evidence="2">
    <location>
        <begin position="27"/>
        <end position="436"/>
    </location>
</feature>
<dbReference type="STRING" id="1993.SAMN04489713_103466"/>
<keyword evidence="4" id="KW-1185">Reference proteome</keyword>
<dbReference type="InParanoid" id="A0A1I5D1V0"/>
<evidence type="ECO:0000313" key="3">
    <source>
        <dbReference type="EMBL" id="SFN93113.1"/>
    </source>
</evidence>
<dbReference type="EMBL" id="FOVH01000003">
    <property type="protein sequence ID" value="SFN93113.1"/>
    <property type="molecule type" value="Genomic_DNA"/>
</dbReference>
<reference evidence="3 4" key="1">
    <citation type="submission" date="2016-10" db="EMBL/GenBank/DDBJ databases">
        <authorList>
            <person name="de Groot N.N."/>
        </authorList>
    </citation>
    <scope>NUCLEOTIDE SEQUENCE [LARGE SCALE GENOMIC DNA]</scope>
    <source>
        <strain evidence="3 4">DSM 43067</strain>
    </source>
</reference>
<proteinExistence type="inferred from homology"/>
<keyword evidence="3" id="KW-0808">Transferase</keyword>
<dbReference type="SUPFAM" id="SSF75304">
    <property type="entry name" value="Amidase signature (AS) enzymes"/>
    <property type="match status" value="1"/>
</dbReference>
<dbReference type="RefSeq" id="WP_075020855.1">
    <property type="nucleotide sequence ID" value="NZ_FOVH01000003.1"/>
</dbReference>
<dbReference type="eggNOG" id="COG0154">
    <property type="taxonomic scope" value="Bacteria"/>
</dbReference>
<dbReference type="InterPro" id="IPR020556">
    <property type="entry name" value="Amidase_CS"/>
</dbReference>
<dbReference type="PROSITE" id="PS00571">
    <property type="entry name" value="AMIDASES"/>
    <property type="match status" value="1"/>
</dbReference>
<dbReference type="InterPro" id="IPR000120">
    <property type="entry name" value="Amidase"/>
</dbReference>
<dbReference type="Pfam" id="PF01425">
    <property type="entry name" value="Amidase"/>
    <property type="match status" value="1"/>
</dbReference>